<reference evidence="4" key="1">
    <citation type="journal article" date="2021" name="PeerJ">
        <title>Extensive microbial diversity within the chicken gut microbiome revealed by metagenomics and culture.</title>
        <authorList>
            <person name="Gilroy R."/>
            <person name="Ravi A."/>
            <person name="Getino M."/>
            <person name="Pursley I."/>
            <person name="Horton D.L."/>
            <person name="Alikhan N.F."/>
            <person name="Baker D."/>
            <person name="Gharbi K."/>
            <person name="Hall N."/>
            <person name="Watson M."/>
            <person name="Adriaenssens E.M."/>
            <person name="Foster-Nyarko E."/>
            <person name="Jarju S."/>
            <person name="Secka A."/>
            <person name="Antonio M."/>
            <person name="Oren A."/>
            <person name="Chaudhuri R.R."/>
            <person name="La Ragione R."/>
            <person name="Hildebrand F."/>
            <person name="Pallen M.J."/>
        </authorList>
    </citation>
    <scope>NUCLEOTIDE SEQUENCE</scope>
    <source>
        <strain evidence="4">CHK32-1732</strain>
    </source>
</reference>
<sequence>MDNNTGIPDVSTDDVEHLAGAPELLVALDFDGTLAEFNTSPMEVGMVPGARESIDRLAGCPGTTVMLVSGRNLDMLQPVAGIDAVSDPGPDDVRLVGSHGAEPADTSLGASGELTEEQRVLLETLGELAESFATRDPGLSVEYKPFAVGLHIRGAQDRQTGEQTYADFAEAADELDGTTVTAGKDIVEVAVSSASKGGYLKAYAEQYPQDAVLFIGDDVTDETAQAVLNQGDAYTARPDVGVRVGDGETLAHRRVADPTAVAAFLTELSEARARR</sequence>
<proteinExistence type="inferred from homology"/>
<dbReference type="InterPro" id="IPR036412">
    <property type="entry name" value="HAD-like_sf"/>
</dbReference>
<keyword evidence="3" id="KW-0460">Magnesium</keyword>
<dbReference type="SUPFAM" id="SSF56784">
    <property type="entry name" value="HAD-like"/>
    <property type="match status" value="1"/>
</dbReference>
<dbReference type="AlphaFoldDB" id="A0A9D1UK35"/>
<comment type="function">
    <text evidence="2 3">Removes the phosphate from trehalose 6-phosphate to produce free trehalose.</text>
</comment>
<dbReference type="GO" id="GO:0046872">
    <property type="term" value="F:metal ion binding"/>
    <property type="evidence" value="ECO:0007669"/>
    <property type="project" value="UniProtKB-KW"/>
</dbReference>
<evidence type="ECO:0000313" key="5">
    <source>
        <dbReference type="Proteomes" id="UP000824190"/>
    </source>
</evidence>
<dbReference type="GO" id="GO:0004805">
    <property type="term" value="F:trehalose-phosphatase activity"/>
    <property type="evidence" value="ECO:0007669"/>
    <property type="project" value="UniProtKB-EC"/>
</dbReference>
<comment type="pathway">
    <text evidence="3">Glycan biosynthesis; trehalose biosynthesis.</text>
</comment>
<name>A0A9D1UK35_9CORY</name>
<comment type="caution">
    <text evidence="4">The sequence shown here is derived from an EMBL/GenBank/DDBJ whole genome shotgun (WGS) entry which is preliminary data.</text>
</comment>
<dbReference type="Gene3D" id="3.40.50.1000">
    <property type="entry name" value="HAD superfamily/HAD-like"/>
    <property type="match status" value="1"/>
</dbReference>
<evidence type="ECO:0000256" key="2">
    <source>
        <dbReference type="ARBA" id="ARBA00024179"/>
    </source>
</evidence>
<dbReference type="InterPro" id="IPR044651">
    <property type="entry name" value="OTSB-like"/>
</dbReference>
<comment type="catalytic activity">
    <reaction evidence="3">
        <text>alpha,alpha-trehalose 6-phosphate + H2O = alpha,alpha-trehalose + phosphate</text>
        <dbReference type="Rhea" id="RHEA:23420"/>
        <dbReference type="ChEBI" id="CHEBI:15377"/>
        <dbReference type="ChEBI" id="CHEBI:16551"/>
        <dbReference type="ChEBI" id="CHEBI:43474"/>
        <dbReference type="ChEBI" id="CHEBI:58429"/>
        <dbReference type="EC" id="3.1.3.12"/>
    </reaction>
</comment>
<reference evidence="4" key="2">
    <citation type="submission" date="2021-04" db="EMBL/GenBank/DDBJ databases">
        <authorList>
            <person name="Gilroy R."/>
        </authorList>
    </citation>
    <scope>NUCLEOTIDE SEQUENCE</scope>
    <source>
        <strain evidence="4">CHK32-1732</strain>
    </source>
</reference>
<evidence type="ECO:0000256" key="1">
    <source>
        <dbReference type="ARBA" id="ARBA00022801"/>
    </source>
</evidence>
<gene>
    <name evidence="4" type="primary">otsB</name>
    <name evidence="4" type="ORF">H9870_03130</name>
</gene>
<evidence type="ECO:0000256" key="3">
    <source>
        <dbReference type="RuleBase" id="RU361117"/>
    </source>
</evidence>
<dbReference type="PANTHER" id="PTHR43768">
    <property type="entry name" value="TREHALOSE 6-PHOSPHATE PHOSPHATASE"/>
    <property type="match status" value="1"/>
</dbReference>
<keyword evidence="3" id="KW-0479">Metal-binding</keyword>
<dbReference type="Proteomes" id="UP000824190">
    <property type="component" value="Unassembled WGS sequence"/>
</dbReference>
<comment type="similarity">
    <text evidence="3">Belongs to the trehalose phosphatase family.</text>
</comment>
<organism evidence="4 5">
    <name type="scientific">Candidatus Corynebacterium avicola</name>
    <dbReference type="NCBI Taxonomy" id="2838527"/>
    <lineage>
        <taxon>Bacteria</taxon>
        <taxon>Bacillati</taxon>
        <taxon>Actinomycetota</taxon>
        <taxon>Actinomycetes</taxon>
        <taxon>Mycobacteriales</taxon>
        <taxon>Corynebacteriaceae</taxon>
        <taxon>Corynebacterium</taxon>
    </lineage>
</organism>
<dbReference type="Pfam" id="PF02358">
    <property type="entry name" value="Trehalose_PPase"/>
    <property type="match status" value="1"/>
</dbReference>
<dbReference type="GO" id="GO:0005992">
    <property type="term" value="P:trehalose biosynthetic process"/>
    <property type="evidence" value="ECO:0007669"/>
    <property type="project" value="InterPro"/>
</dbReference>
<dbReference type="EC" id="3.1.3.12" evidence="3"/>
<keyword evidence="1 3" id="KW-0378">Hydrolase</keyword>
<dbReference type="PANTHER" id="PTHR43768:SF3">
    <property type="entry name" value="TREHALOSE 6-PHOSPHATE PHOSPHATASE"/>
    <property type="match status" value="1"/>
</dbReference>
<dbReference type="Gene3D" id="3.30.70.1020">
    <property type="entry name" value="Trehalose-6-phosphate phosphatase related protein, domain 2"/>
    <property type="match status" value="1"/>
</dbReference>
<comment type="cofactor">
    <cofactor evidence="3">
        <name>Mg(2+)</name>
        <dbReference type="ChEBI" id="CHEBI:18420"/>
    </cofactor>
</comment>
<dbReference type="NCBIfam" id="TIGR00685">
    <property type="entry name" value="T6PP"/>
    <property type="match status" value="1"/>
</dbReference>
<dbReference type="EMBL" id="DXGC01000029">
    <property type="protein sequence ID" value="HIW90642.1"/>
    <property type="molecule type" value="Genomic_DNA"/>
</dbReference>
<protein>
    <recommendedName>
        <fullName evidence="3">Trehalose 6-phosphate phosphatase</fullName>
        <ecNumber evidence="3">3.1.3.12</ecNumber>
    </recommendedName>
</protein>
<accession>A0A9D1UK35</accession>
<dbReference type="InterPro" id="IPR023214">
    <property type="entry name" value="HAD_sf"/>
</dbReference>
<evidence type="ECO:0000313" key="4">
    <source>
        <dbReference type="EMBL" id="HIW90642.1"/>
    </source>
</evidence>
<dbReference type="InterPro" id="IPR003337">
    <property type="entry name" value="Trehalose_PPase"/>
</dbReference>